<dbReference type="InterPro" id="IPR002300">
    <property type="entry name" value="aa-tRNA-synth_Ia"/>
</dbReference>
<dbReference type="Pfam" id="PF09334">
    <property type="entry name" value="tRNA-synt_1g"/>
    <property type="match status" value="1"/>
</dbReference>
<dbReference type="InterPro" id="IPR004493">
    <property type="entry name" value="Leu-tRNA-synth_Ia_arc/euk"/>
</dbReference>
<evidence type="ECO:0000259" key="13">
    <source>
        <dbReference type="Pfam" id="PF09334"/>
    </source>
</evidence>
<dbReference type="NCBIfam" id="NF008957">
    <property type="entry name" value="PRK12300.1"/>
    <property type="match status" value="1"/>
</dbReference>
<feature type="domain" description="Methionyl/Leucyl tRNA synthetase" evidence="13">
    <location>
        <begin position="590"/>
        <end position="675"/>
    </location>
</feature>
<dbReference type="EC" id="6.1.1.4" evidence="9"/>
<dbReference type="FunFam" id="1.10.730.10:FF:000051">
    <property type="entry name" value="Leucine--tRNA ligase"/>
    <property type="match status" value="1"/>
</dbReference>
<dbReference type="Gene3D" id="1.10.10.720">
    <property type="entry name" value="leucyl-tRNA synthetase"/>
    <property type="match status" value="1"/>
</dbReference>
<feature type="binding site" evidence="9">
    <location>
        <position position="634"/>
    </location>
    <ligand>
        <name>ATP</name>
        <dbReference type="ChEBI" id="CHEBI:30616"/>
    </ligand>
</feature>
<dbReference type="InterPro" id="IPR009080">
    <property type="entry name" value="tRNAsynth_Ia_anticodon-bd"/>
</dbReference>
<evidence type="ECO:0000256" key="9">
    <source>
        <dbReference type="HAMAP-Rule" id="MF_00049"/>
    </source>
</evidence>
<evidence type="ECO:0000256" key="8">
    <source>
        <dbReference type="ARBA" id="ARBA00047469"/>
    </source>
</evidence>
<keyword evidence="6 9" id="KW-0648">Protein biosynthesis</keyword>
<feature type="domain" description="Methionyl/Valyl/Leucyl/Isoleucyl-tRNA synthetase anticodon-binding" evidence="12">
    <location>
        <begin position="716"/>
        <end position="840"/>
    </location>
</feature>
<evidence type="ECO:0000259" key="12">
    <source>
        <dbReference type="Pfam" id="PF08264"/>
    </source>
</evidence>
<accession>A0A7G9YPI8</accession>
<dbReference type="PANTHER" id="PTHR45794:SF1">
    <property type="entry name" value="LEUCINE--TRNA LIGASE, CYTOPLASMIC"/>
    <property type="match status" value="1"/>
</dbReference>
<keyword evidence="2 9" id="KW-0963">Cytoplasm</keyword>
<dbReference type="PROSITE" id="PS00178">
    <property type="entry name" value="AA_TRNA_LIGASE_I"/>
    <property type="match status" value="1"/>
</dbReference>
<dbReference type="SUPFAM" id="SSF52374">
    <property type="entry name" value="Nucleotidylyl transferase"/>
    <property type="match status" value="1"/>
</dbReference>
<comment type="similarity">
    <text evidence="1 9 10">Belongs to the class-I aminoacyl-tRNA synthetase family.</text>
</comment>
<comment type="catalytic activity">
    <reaction evidence="8 9">
        <text>tRNA(Leu) + L-leucine + ATP = L-leucyl-tRNA(Leu) + AMP + diphosphate</text>
        <dbReference type="Rhea" id="RHEA:11688"/>
        <dbReference type="Rhea" id="RHEA-COMP:9613"/>
        <dbReference type="Rhea" id="RHEA-COMP:9622"/>
        <dbReference type="ChEBI" id="CHEBI:30616"/>
        <dbReference type="ChEBI" id="CHEBI:33019"/>
        <dbReference type="ChEBI" id="CHEBI:57427"/>
        <dbReference type="ChEBI" id="CHEBI:78442"/>
        <dbReference type="ChEBI" id="CHEBI:78494"/>
        <dbReference type="ChEBI" id="CHEBI:456215"/>
        <dbReference type="EC" id="6.1.1.4"/>
    </reaction>
</comment>
<evidence type="ECO:0000256" key="5">
    <source>
        <dbReference type="ARBA" id="ARBA00022840"/>
    </source>
</evidence>
<dbReference type="InterPro" id="IPR013155">
    <property type="entry name" value="M/V/L/I-tRNA-synth_anticd-bd"/>
</dbReference>
<gene>
    <name evidence="9 14" type="primary">leuS</name>
    <name evidence="14" type="ORF">GKKIKBAN_00036</name>
</gene>
<protein>
    <recommendedName>
        <fullName evidence="9">Leucine--tRNA ligase</fullName>
        <ecNumber evidence="9">6.1.1.4</ecNumber>
    </recommendedName>
    <alternativeName>
        <fullName evidence="9">Leucyl-tRNA synthetase</fullName>
        <shortName evidence="9">LeuRS</shortName>
    </alternativeName>
</protein>
<dbReference type="InterPro" id="IPR001412">
    <property type="entry name" value="aa-tRNA-synth_I_CS"/>
</dbReference>
<dbReference type="InterPro" id="IPR020791">
    <property type="entry name" value="Leu-tRNA-lgase_arc"/>
</dbReference>
<keyword evidence="4 9" id="KW-0547">Nucleotide-binding</keyword>
<organism evidence="14">
    <name type="scientific">Candidatus Methanogaster sp. ANME-2c ERB4</name>
    <dbReference type="NCBI Taxonomy" id="2759911"/>
    <lineage>
        <taxon>Archaea</taxon>
        <taxon>Methanobacteriati</taxon>
        <taxon>Methanobacteriota</taxon>
        <taxon>Stenosarchaea group</taxon>
        <taxon>Methanomicrobia</taxon>
        <taxon>Methanosarcinales</taxon>
        <taxon>ANME-2 cluster</taxon>
        <taxon>Candidatus Methanogasteraceae</taxon>
        <taxon>Candidatus Methanogaster</taxon>
    </lineage>
</organism>
<dbReference type="Gene3D" id="3.90.740.10">
    <property type="entry name" value="Valyl/Leucyl/Isoleucyl-tRNA synthetase, editing domain"/>
    <property type="match status" value="1"/>
</dbReference>
<dbReference type="CDD" id="cd07959">
    <property type="entry name" value="Anticodon_Ia_Leu_AEc"/>
    <property type="match status" value="1"/>
</dbReference>
<dbReference type="Pfam" id="PF08264">
    <property type="entry name" value="Anticodon_1"/>
    <property type="match status" value="1"/>
</dbReference>
<evidence type="ECO:0000313" key="14">
    <source>
        <dbReference type="EMBL" id="QNO49922.1"/>
    </source>
</evidence>
<name>A0A7G9YPI8_9EURY</name>
<dbReference type="GO" id="GO:0005524">
    <property type="term" value="F:ATP binding"/>
    <property type="evidence" value="ECO:0007669"/>
    <property type="project" value="UniProtKB-UniRule"/>
</dbReference>
<keyword evidence="3 9" id="KW-0436">Ligase</keyword>
<dbReference type="SUPFAM" id="SSF47323">
    <property type="entry name" value="Anticodon-binding domain of a subclass of class I aminoacyl-tRNA synthetases"/>
    <property type="match status" value="1"/>
</dbReference>
<evidence type="ECO:0000259" key="11">
    <source>
        <dbReference type="Pfam" id="PF00133"/>
    </source>
</evidence>
<feature type="domain" description="Aminoacyl-tRNA synthetase class Ia" evidence="11">
    <location>
        <begin position="11"/>
        <end position="514"/>
    </location>
</feature>
<feature type="short sequence motif" description="'HIGH' region" evidence="9">
    <location>
        <begin position="39"/>
        <end position="49"/>
    </location>
</feature>
<dbReference type="FunFam" id="3.90.740.10:FF:000024">
    <property type="entry name" value="Leucine--tRNA ligase"/>
    <property type="match status" value="1"/>
</dbReference>
<sequence length="971" mass="110035">MQYNPQTIERKWQEKWNTERIFQPEISGKEKYFITIPYPYLNGNLHAGHTRTFTIGDVIARYQRMLGRNVLFPMGFHATGTPLIGLAELIAKRDPETVRVYTELHGIPVDVLETLDSPESLAEYFGREAEAVMRKVGFSIDWTRRFTTIDPAYKKFIEWQFNRLHDLGYVVKGSHPVRWCPNDQNPVEDHDLLHGEGANILDYTLLKFRLKLDGSDASDAPDGWVLPCATLRPETVFGVTNLWINPDVVYAKVNVNSEQWIVSEEAYQKLTYTDKEVKKTGEISGRDLIGKTVQNPVIEHDVLILPASFVDPANGSGVVMSVPAHAPYDYLALRDLKGVELIEYGILDLSDIEMISLIEVPGMGEFPAVEIVEELGVKDQSDPLAEKATKLVYRREFHRGVLKENTGKYSGTPVSKIKDVLAAHLIEENLADVFYEFSELPVVCRCGTTCVVAMVKDQWFLNYSDPAWKDKVYDHLARMRIIPDELRVEFENKIDWLKDKACARKKGLGTRLPCDEEWLIESLADSTIYMSYYIISKYVDRLNVEQLTPEFFDYVLLGEGSADGMSVDPDLVEQIHSDFEYWYPVDIRSSGKDLVPNHLLFFLFHHVALFPEDKLPEAIAVNGFVSLEGEKMSKSKGPLLTLNQSIDDYGADVVRLYILGAAEQTQDADWRSEGAKSTHKQLERFYNTVRDIIETPEPDAGGAQEQEQEQEPKIIDKWMMSRLQHRIAETSEALDVLRTRHALQNAFYLLMNDLKWYQRRGGTASLKEIASAWIRLMAPFTPHVCEELWEAAGNDGSVSLSEYPIPDLSLIDRDSERAEELVENTLGDIEEIIRVAGIKPGKITLFTAPAWKNAAFKSALLAKQSGRLEMGALMKELMQNPEIKKHAREVPKFVQSLVKDVQRWGDEQVADSIDPVDELDVLLESAGFIGKEFNCAVAVMDAGSARDDVDPQGKRRFSEPGRPAIYIEKQG</sequence>
<dbReference type="InterPro" id="IPR009008">
    <property type="entry name" value="Val/Leu/Ile-tRNA-synth_edit"/>
</dbReference>
<proteinExistence type="inferred from homology"/>
<keyword evidence="7 9" id="KW-0030">Aminoacyl-tRNA synthetase</keyword>
<dbReference type="PANTHER" id="PTHR45794">
    <property type="entry name" value="LEUCYL-TRNA SYNTHETASE"/>
    <property type="match status" value="1"/>
</dbReference>
<reference evidence="14" key="1">
    <citation type="submission" date="2020-06" db="EMBL/GenBank/DDBJ databases">
        <title>Unique genomic features of the anaerobic methanotrophic archaea.</title>
        <authorList>
            <person name="Chadwick G.L."/>
            <person name="Skennerton C.T."/>
            <person name="Laso-Perez R."/>
            <person name="Leu A.O."/>
            <person name="Speth D.R."/>
            <person name="Yu H."/>
            <person name="Morgan-Lang C."/>
            <person name="Hatzenpichler R."/>
            <person name="Goudeau D."/>
            <person name="Malmstrom R."/>
            <person name="Brazelton W.J."/>
            <person name="Woyke T."/>
            <person name="Hallam S.J."/>
            <person name="Tyson G.W."/>
            <person name="Wegener G."/>
            <person name="Boetius A."/>
            <person name="Orphan V."/>
        </authorList>
    </citation>
    <scope>NUCLEOTIDE SEQUENCE</scope>
</reference>
<keyword evidence="5 9" id="KW-0067">ATP-binding</keyword>
<dbReference type="Gene3D" id="1.10.730.10">
    <property type="entry name" value="Isoleucyl-tRNA Synthetase, Domain 1"/>
    <property type="match status" value="1"/>
</dbReference>
<dbReference type="AlphaFoldDB" id="A0A7G9YPI8"/>
<dbReference type="InterPro" id="IPR014729">
    <property type="entry name" value="Rossmann-like_a/b/a_fold"/>
</dbReference>
<evidence type="ECO:0000256" key="4">
    <source>
        <dbReference type="ARBA" id="ARBA00022741"/>
    </source>
</evidence>
<evidence type="ECO:0000256" key="1">
    <source>
        <dbReference type="ARBA" id="ARBA00005594"/>
    </source>
</evidence>
<dbReference type="GO" id="GO:0002161">
    <property type="term" value="F:aminoacyl-tRNA deacylase activity"/>
    <property type="evidence" value="ECO:0007669"/>
    <property type="project" value="InterPro"/>
</dbReference>
<evidence type="ECO:0000256" key="3">
    <source>
        <dbReference type="ARBA" id="ARBA00022598"/>
    </source>
</evidence>
<evidence type="ECO:0000256" key="6">
    <source>
        <dbReference type="ARBA" id="ARBA00022917"/>
    </source>
</evidence>
<dbReference type="SUPFAM" id="SSF50677">
    <property type="entry name" value="ValRS/IleRS/LeuRS editing domain"/>
    <property type="match status" value="1"/>
</dbReference>
<dbReference type="Pfam" id="PF00133">
    <property type="entry name" value="tRNA-synt_1"/>
    <property type="match status" value="1"/>
</dbReference>
<dbReference type="GO" id="GO:0005737">
    <property type="term" value="C:cytoplasm"/>
    <property type="evidence" value="ECO:0007669"/>
    <property type="project" value="UniProtKB-SubCell"/>
</dbReference>
<dbReference type="NCBIfam" id="TIGR00395">
    <property type="entry name" value="leuS_arch"/>
    <property type="match status" value="1"/>
</dbReference>
<dbReference type="GO" id="GO:0006429">
    <property type="term" value="P:leucyl-tRNA aminoacylation"/>
    <property type="evidence" value="ECO:0007669"/>
    <property type="project" value="UniProtKB-UniRule"/>
</dbReference>
<dbReference type="GO" id="GO:0004823">
    <property type="term" value="F:leucine-tRNA ligase activity"/>
    <property type="evidence" value="ECO:0007669"/>
    <property type="project" value="UniProtKB-UniRule"/>
</dbReference>
<dbReference type="HAMAP" id="MF_00049_A">
    <property type="entry name" value="Leu_tRNA_synth_A"/>
    <property type="match status" value="1"/>
</dbReference>
<dbReference type="InterPro" id="IPR015413">
    <property type="entry name" value="Methionyl/Leucyl_tRNA_Synth"/>
</dbReference>
<dbReference type="Gene3D" id="3.30.2320.20">
    <property type="entry name" value="Class I aminoacyl-tRNA synthetases (RS)"/>
    <property type="match status" value="1"/>
</dbReference>
<dbReference type="EMBL" id="MT631399">
    <property type="protein sequence ID" value="QNO49922.1"/>
    <property type="molecule type" value="Genomic_DNA"/>
</dbReference>
<feature type="short sequence motif" description="'KMSKS' region" evidence="9">
    <location>
        <begin position="631"/>
        <end position="635"/>
    </location>
</feature>
<comment type="subcellular location">
    <subcellularLocation>
        <location evidence="9">Cytoplasm</location>
    </subcellularLocation>
</comment>
<dbReference type="Gene3D" id="3.40.50.620">
    <property type="entry name" value="HUPs"/>
    <property type="match status" value="1"/>
</dbReference>
<evidence type="ECO:0000256" key="7">
    <source>
        <dbReference type="ARBA" id="ARBA00023146"/>
    </source>
</evidence>
<evidence type="ECO:0000256" key="2">
    <source>
        <dbReference type="ARBA" id="ARBA00022490"/>
    </source>
</evidence>
<evidence type="ECO:0000256" key="10">
    <source>
        <dbReference type="RuleBase" id="RU363035"/>
    </source>
</evidence>